<evidence type="ECO:0000313" key="2">
    <source>
        <dbReference type="EMBL" id="CAF4379599.1"/>
    </source>
</evidence>
<proteinExistence type="predicted"/>
<comment type="caution">
    <text evidence="2">The sequence shown here is derived from an EMBL/GenBank/DDBJ whole genome shotgun (WGS) entry which is preliminary data.</text>
</comment>
<name>A0A820MTS8_9BILA</name>
<evidence type="ECO:0000313" key="3">
    <source>
        <dbReference type="Proteomes" id="UP000663868"/>
    </source>
</evidence>
<reference evidence="2" key="1">
    <citation type="submission" date="2021-02" db="EMBL/GenBank/DDBJ databases">
        <authorList>
            <person name="Nowell W R."/>
        </authorList>
    </citation>
    <scope>NUCLEOTIDE SEQUENCE</scope>
</reference>
<protein>
    <submittedName>
        <fullName evidence="2">Uncharacterized protein</fullName>
    </submittedName>
</protein>
<dbReference type="AlphaFoldDB" id="A0A820MTS8"/>
<feature type="region of interest" description="Disordered" evidence="1">
    <location>
        <begin position="1"/>
        <end position="37"/>
    </location>
</feature>
<feature type="non-terminal residue" evidence="2">
    <location>
        <position position="1"/>
    </location>
</feature>
<dbReference type="EMBL" id="CAJOBB010021822">
    <property type="protein sequence ID" value="CAF4379599.1"/>
    <property type="molecule type" value="Genomic_DNA"/>
</dbReference>
<feature type="non-terminal residue" evidence="2">
    <location>
        <position position="77"/>
    </location>
</feature>
<feature type="compositionally biased region" description="Polar residues" evidence="1">
    <location>
        <begin position="26"/>
        <end position="37"/>
    </location>
</feature>
<accession>A0A820MTS8</accession>
<gene>
    <name evidence="2" type="ORF">KXQ929_LOCUS49833</name>
</gene>
<dbReference type="Proteomes" id="UP000663868">
    <property type="component" value="Unassembled WGS sequence"/>
</dbReference>
<evidence type="ECO:0000256" key="1">
    <source>
        <dbReference type="SAM" id="MobiDB-lite"/>
    </source>
</evidence>
<organism evidence="2 3">
    <name type="scientific">Adineta steineri</name>
    <dbReference type="NCBI Taxonomy" id="433720"/>
    <lineage>
        <taxon>Eukaryota</taxon>
        <taxon>Metazoa</taxon>
        <taxon>Spiralia</taxon>
        <taxon>Gnathifera</taxon>
        <taxon>Rotifera</taxon>
        <taxon>Eurotatoria</taxon>
        <taxon>Bdelloidea</taxon>
        <taxon>Adinetida</taxon>
        <taxon>Adinetidae</taxon>
        <taxon>Adineta</taxon>
    </lineage>
</organism>
<sequence length="77" mass="8678">TQLLDRVDLDTPVPPKIPDSQRRSSLDNQSEKTTLSSKLRDLSPTKQHFQGLPKASDLKRAIKQNSVTRAIDVDMSY</sequence>